<accession>A0A1F6LVD1</accession>
<evidence type="ECO:0008006" key="4">
    <source>
        <dbReference type="Google" id="ProtNLM"/>
    </source>
</evidence>
<evidence type="ECO:0000313" key="2">
    <source>
        <dbReference type="EMBL" id="OGH63342.1"/>
    </source>
</evidence>
<comment type="caution">
    <text evidence="2">The sequence shown here is derived from an EMBL/GenBank/DDBJ whole genome shotgun (WGS) entry which is preliminary data.</text>
</comment>
<name>A0A1F6LVD1_9BACT</name>
<organism evidence="2 3">
    <name type="scientific">Candidatus Magasanikbacteria bacterium RIFCSPHIGHO2_01_FULL_50_8</name>
    <dbReference type="NCBI Taxonomy" id="1798674"/>
    <lineage>
        <taxon>Bacteria</taxon>
        <taxon>Candidatus Magasanikiibacteriota</taxon>
    </lineage>
</organism>
<keyword evidence="1" id="KW-1133">Transmembrane helix</keyword>
<keyword evidence="1" id="KW-0472">Membrane</keyword>
<sequence>MAFTEMDRRSYLLGFKIMGDFGAAIAVPVVLFVLAGKWLQEKFDFAPFGILGGFIIAALLSTLIIRRKAKWYAAEYKALETPRKK</sequence>
<gene>
    <name evidence="2" type="ORF">A2848_00825</name>
</gene>
<evidence type="ECO:0000256" key="1">
    <source>
        <dbReference type="SAM" id="Phobius"/>
    </source>
</evidence>
<protein>
    <recommendedName>
        <fullName evidence="4">AtpZ/AtpI family protein</fullName>
    </recommendedName>
</protein>
<evidence type="ECO:0000313" key="3">
    <source>
        <dbReference type="Proteomes" id="UP000176329"/>
    </source>
</evidence>
<proteinExistence type="predicted"/>
<keyword evidence="1" id="KW-0812">Transmembrane</keyword>
<feature type="transmembrane region" description="Helical" evidence="1">
    <location>
        <begin position="21"/>
        <end position="39"/>
    </location>
</feature>
<dbReference type="Proteomes" id="UP000176329">
    <property type="component" value="Unassembled WGS sequence"/>
</dbReference>
<dbReference type="AlphaFoldDB" id="A0A1F6LVD1"/>
<feature type="transmembrane region" description="Helical" evidence="1">
    <location>
        <begin position="45"/>
        <end position="65"/>
    </location>
</feature>
<dbReference type="EMBL" id="MFPV01000006">
    <property type="protein sequence ID" value="OGH63342.1"/>
    <property type="molecule type" value="Genomic_DNA"/>
</dbReference>
<reference evidence="2 3" key="1">
    <citation type="journal article" date="2016" name="Nat. Commun.">
        <title>Thousands of microbial genomes shed light on interconnected biogeochemical processes in an aquifer system.</title>
        <authorList>
            <person name="Anantharaman K."/>
            <person name="Brown C.T."/>
            <person name="Hug L.A."/>
            <person name="Sharon I."/>
            <person name="Castelle C.J."/>
            <person name="Probst A.J."/>
            <person name="Thomas B.C."/>
            <person name="Singh A."/>
            <person name="Wilkins M.J."/>
            <person name="Karaoz U."/>
            <person name="Brodie E.L."/>
            <person name="Williams K.H."/>
            <person name="Hubbard S.S."/>
            <person name="Banfield J.F."/>
        </authorList>
    </citation>
    <scope>NUCLEOTIDE SEQUENCE [LARGE SCALE GENOMIC DNA]</scope>
</reference>